<proteinExistence type="predicted"/>
<dbReference type="EMBL" id="FMXR01000028">
    <property type="protein sequence ID" value="SDB36129.1"/>
    <property type="molecule type" value="Genomic_DNA"/>
</dbReference>
<gene>
    <name evidence="1" type="ORF">SAMN02910417_02667</name>
</gene>
<dbReference type="Proteomes" id="UP000199228">
    <property type="component" value="Unassembled WGS sequence"/>
</dbReference>
<keyword evidence="2" id="KW-1185">Reference proteome</keyword>
<accession>A0A1G6CTA5</accession>
<organism evidence="1 2">
    <name type="scientific">Eubacterium oxidoreducens</name>
    <dbReference type="NCBI Taxonomy" id="1732"/>
    <lineage>
        <taxon>Bacteria</taxon>
        <taxon>Bacillati</taxon>
        <taxon>Bacillota</taxon>
        <taxon>Clostridia</taxon>
        <taxon>Eubacteriales</taxon>
        <taxon>Eubacteriaceae</taxon>
        <taxon>Eubacterium</taxon>
    </lineage>
</organism>
<dbReference type="AlphaFoldDB" id="A0A1G6CTA5"/>
<dbReference type="RefSeq" id="WP_090174831.1">
    <property type="nucleotide sequence ID" value="NZ_FMXR01000028.1"/>
</dbReference>
<evidence type="ECO:0000313" key="1">
    <source>
        <dbReference type="EMBL" id="SDB36129.1"/>
    </source>
</evidence>
<sequence length="208" mass="24314">MAWGIYLNMEYLSTKVANEHIDKMTNTNYTDYSFVDENAFCNNLENGFVCLTLLNCYFESLLNTILNSCMNCESEKLLRLNIEEKIDLIFLYYKKDFSDIKSRNEWNIYRQLTRIRNELIHLKITFIGDGTDIPPITFGNMNLIDYFTQENMVKCKENVINLAKLIADKLELCIYEEIGTFASDGRDGLVNYIYDPKTTPIDSSRFNN</sequence>
<protein>
    <submittedName>
        <fullName evidence="1">Uncharacterized protein</fullName>
    </submittedName>
</protein>
<evidence type="ECO:0000313" key="2">
    <source>
        <dbReference type="Proteomes" id="UP000199228"/>
    </source>
</evidence>
<reference evidence="1 2" key="1">
    <citation type="submission" date="2016-10" db="EMBL/GenBank/DDBJ databases">
        <authorList>
            <person name="de Groot N.N."/>
        </authorList>
    </citation>
    <scope>NUCLEOTIDE SEQUENCE [LARGE SCALE GENOMIC DNA]</scope>
    <source>
        <strain evidence="1 2">DSM 3217</strain>
    </source>
</reference>
<name>A0A1G6CTA5_EUBOX</name>